<dbReference type="PANTHER" id="PTHR32176">
    <property type="entry name" value="XYLOSE ISOMERASE"/>
    <property type="match status" value="1"/>
</dbReference>
<dbReference type="EMBL" id="QGNW01001434">
    <property type="protein sequence ID" value="RVW41558.1"/>
    <property type="molecule type" value="Genomic_DNA"/>
</dbReference>
<sequence>MASPQGARPRTNGKLTTILSIDGGRIRGIVPAVILKGSIVTALLTTPYPLPNDSNGSRTNCPRQAKDIQKFYNEHGMEIFAKKEDPVETSKSDSLLTRLTELIVSGAETVLNFLLNHRYGPSHLSEKVNEQLGEI</sequence>
<protein>
    <submittedName>
        <fullName evidence="2">Uncharacterized protein</fullName>
    </submittedName>
</protein>
<reference evidence="2 3" key="1">
    <citation type="journal article" date="2018" name="PLoS Genet.">
        <title>Population sequencing reveals clonal diversity and ancestral inbreeding in the grapevine cultivar Chardonnay.</title>
        <authorList>
            <person name="Roach M.J."/>
            <person name="Johnson D.L."/>
            <person name="Bohlmann J."/>
            <person name="van Vuuren H.J."/>
            <person name="Jones S.J."/>
            <person name="Pretorius I.S."/>
            <person name="Schmidt S.A."/>
            <person name="Borneman A.R."/>
        </authorList>
    </citation>
    <scope>NUCLEOTIDE SEQUENCE [LARGE SCALE GENOMIC DNA]</scope>
    <source>
        <strain evidence="3">cv. Chardonnay</strain>
        <tissue evidence="2">Leaf</tissue>
    </source>
</reference>
<name>A0A438E1H1_VITVI</name>
<accession>A0A438E1H1</accession>
<comment type="caution">
    <text evidence="2">The sequence shown here is derived from an EMBL/GenBank/DDBJ whole genome shotgun (WGS) entry which is preliminary data.</text>
</comment>
<organism evidence="2 3">
    <name type="scientific">Vitis vinifera</name>
    <name type="common">Grape</name>
    <dbReference type="NCBI Taxonomy" id="29760"/>
    <lineage>
        <taxon>Eukaryota</taxon>
        <taxon>Viridiplantae</taxon>
        <taxon>Streptophyta</taxon>
        <taxon>Embryophyta</taxon>
        <taxon>Tracheophyta</taxon>
        <taxon>Spermatophyta</taxon>
        <taxon>Magnoliopsida</taxon>
        <taxon>eudicotyledons</taxon>
        <taxon>Gunneridae</taxon>
        <taxon>Pentapetalae</taxon>
        <taxon>rosids</taxon>
        <taxon>Vitales</taxon>
        <taxon>Vitaceae</taxon>
        <taxon>Viteae</taxon>
        <taxon>Vitis</taxon>
    </lineage>
</organism>
<dbReference type="Gene3D" id="3.40.1090.10">
    <property type="entry name" value="Cytosolic phospholipase A2 catalytic domain"/>
    <property type="match status" value="1"/>
</dbReference>
<dbReference type="AlphaFoldDB" id="A0A438E1H1"/>
<evidence type="ECO:0000313" key="2">
    <source>
        <dbReference type="EMBL" id="RVW41558.1"/>
    </source>
</evidence>
<proteinExistence type="predicted"/>
<gene>
    <name evidence="2" type="ORF">CK203_068213</name>
</gene>
<keyword evidence="1" id="KW-0443">Lipid metabolism</keyword>
<evidence type="ECO:0000256" key="1">
    <source>
        <dbReference type="ARBA" id="ARBA00022963"/>
    </source>
</evidence>
<dbReference type="Proteomes" id="UP000288805">
    <property type="component" value="Unassembled WGS sequence"/>
</dbReference>
<keyword evidence="1" id="KW-0442">Lipid degradation</keyword>
<evidence type="ECO:0000313" key="3">
    <source>
        <dbReference type="Proteomes" id="UP000288805"/>
    </source>
</evidence>
<dbReference type="PANTHER" id="PTHR32176:SF109">
    <property type="entry name" value="PATATIN-LIKE PROTEIN 2"/>
    <property type="match status" value="1"/>
</dbReference>
<dbReference type="GO" id="GO:0016042">
    <property type="term" value="P:lipid catabolic process"/>
    <property type="evidence" value="ECO:0007669"/>
    <property type="project" value="UniProtKB-KW"/>
</dbReference>